<sequence length="182" mass="21064">MSLPHAILTALLEKPSSGLELARRFDRSIRYFWSATHQQIYRELNKLEQAGLIQARDEVVTPQGQRKTYEVLPPGRTELERWVSVQQDPKPVRDPMLLRVRAAAVVGVGGLANELERHLEQHRQQLLEYLEIEQRDFAEDPTAEAKLQHLVLRAGVGLETFWTEWLTEALDTMQAHRAHRRC</sequence>
<dbReference type="OrthoDB" id="3186544at2"/>
<dbReference type="GO" id="GO:0003677">
    <property type="term" value="F:DNA binding"/>
    <property type="evidence" value="ECO:0007669"/>
    <property type="project" value="UniProtKB-KW"/>
</dbReference>
<gene>
    <name evidence="3" type="ORF">SAMN04490239_1199</name>
</gene>
<evidence type="ECO:0000259" key="2">
    <source>
        <dbReference type="Pfam" id="PF10400"/>
    </source>
</evidence>
<dbReference type="AlphaFoldDB" id="A0A1H4LBS5"/>
<dbReference type="Pfam" id="PF10400">
    <property type="entry name" value="Vir_act_alpha_C"/>
    <property type="match status" value="1"/>
</dbReference>
<dbReference type="Pfam" id="PF03551">
    <property type="entry name" value="PadR"/>
    <property type="match status" value="1"/>
</dbReference>
<dbReference type="InterPro" id="IPR036388">
    <property type="entry name" value="WH-like_DNA-bd_sf"/>
</dbReference>
<feature type="domain" description="Transcription regulator PadR C-terminal" evidence="2">
    <location>
        <begin position="92"/>
        <end position="173"/>
    </location>
</feature>
<accession>A0A1H4LBS5</accession>
<dbReference type="InterPro" id="IPR018309">
    <property type="entry name" value="Tscrpt_reg_PadR_C"/>
</dbReference>
<protein>
    <submittedName>
        <fullName evidence="3">DNA-binding transcriptional regulator, PadR family</fullName>
    </submittedName>
</protein>
<dbReference type="Gene3D" id="1.10.10.10">
    <property type="entry name" value="Winged helix-like DNA-binding domain superfamily/Winged helix DNA-binding domain"/>
    <property type="match status" value="1"/>
</dbReference>
<feature type="domain" description="Transcription regulator PadR N-terminal" evidence="1">
    <location>
        <begin position="7"/>
        <end position="80"/>
    </location>
</feature>
<evidence type="ECO:0000259" key="1">
    <source>
        <dbReference type="Pfam" id="PF03551"/>
    </source>
</evidence>
<evidence type="ECO:0000313" key="4">
    <source>
        <dbReference type="Proteomes" id="UP000183561"/>
    </source>
</evidence>
<proteinExistence type="predicted"/>
<dbReference type="InterPro" id="IPR005149">
    <property type="entry name" value="Tscrpt_reg_PadR_N"/>
</dbReference>
<reference evidence="4" key="1">
    <citation type="submission" date="2016-10" db="EMBL/GenBank/DDBJ databases">
        <authorList>
            <person name="Varghese N."/>
            <person name="Submissions S."/>
        </authorList>
    </citation>
    <scope>NUCLEOTIDE SEQUENCE [LARGE SCALE GENOMIC DNA]</scope>
    <source>
        <strain evidence="4">DSM 44498</strain>
    </source>
</reference>
<name>A0A1H4LBS5_9NOCA</name>
<dbReference type="PANTHER" id="PTHR43252">
    <property type="entry name" value="TRANSCRIPTIONAL REGULATOR YQJI"/>
    <property type="match status" value="1"/>
</dbReference>
<dbReference type="InterPro" id="IPR036390">
    <property type="entry name" value="WH_DNA-bd_sf"/>
</dbReference>
<keyword evidence="3" id="KW-0238">DNA-binding</keyword>
<dbReference type="Gene3D" id="6.10.140.190">
    <property type="match status" value="1"/>
</dbReference>
<keyword evidence="4" id="KW-1185">Reference proteome</keyword>
<dbReference type="EMBL" id="FNSV01000005">
    <property type="protein sequence ID" value="SEB68199.1"/>
    <property type="molecule type" value="Genomic_DNA"/>
</dbReference>
<dbReference type="Proteomes" id="UP000183561">
    <property type="component" value="Unassembled WGS sequence"/>
</dbReference>
<evidence type="ECO:0000313" key="3">
    <source>
        <dbReference type="EMBL" id="SEB68199.1"/>
    </source>
</evidence>
<organism evidence="3 4">
    <name type="scientific">Rhodococcus koreensis</name>
    <dbReference type="NCBI Taxonomy" id="99653"/>
    <lineage>
        <taxon>Bacteria</taxon>
        <taxon>Bacillati</taxon>
        <taxon>Actinomycetota</taxon>
        <taxon>Actinomycetes</taxon>
        <taxon>Mycobacteriales</taxon>
        <taxon>Nocardiaceae</taxon>
        <taxon>Rhodococcus</taxon>
    </lineage>
</organism>
<dbReference type="SUPFAM" id="SSF46785">
    <property type="entry name" value="Winged helix' DNA-binding domain"/>
    <property type="match status" value="1"/>
</dbReference>
<dbReference type="PANTHER" id="PTHR43252:SF4">
    <property type="entry name" value="TRANSCRIPTIONAL REGULATORY PROTEIN"/>
    <property type="match status" value="1"/>
</dbReference>
<dbReference type="RefSeq" id="WP_072948599.1">
    <property type="nucleotide sequence ID" value="NZ_FNSV01000005.1"/>
</dbReference>